<keyword evidence="3" id="KW-1185">Reference proteome</keyword>
<dbReference type="Proteomes" id="UP001516400">
    <property type="component" value="Unassembled WGS sequence"/>
</dbReference>
<feature type="non-terminal residue" evidence="2">
    <location>
        <position position="77"/>
    </location>
</feature>
<dbReference type="EMBL" id="JABFTP020000185">
    <property type="protein sequence ID" value="KAL3287940.1"/>
    <property type="molecule type" value="Genomic_DNA"/>
</dbReference>
<comment type="caution">
    <text evidence="2">The sequence shown here is derived from an EMBL/GenBank/DDBJ whole genome shotgun (WGS) entry which is preliminary data.</text>
</comment>
<gene>
    <name evidence="2" type="ORF">HHI36_002396</name>
</gene>
<sequence length="77" mass="8945">MDKLTWNTKRQTEPIKIRFRNLKAINLGSLLYADDIILIANNQRKEQSSVNPWTKSISGNRVGDNEQTRKGQNYKEP</sequence>
<name>A0ABD2PAP6_9CUCU</name>
<evidence type="ECO:0000313" key="2">
    <source>
        <dbReference type="EMBL" id="KAL3287940.1"/>
    </source>
</evidence>
<feature type="compositionally biased region" description="Basic and acidic residues" evidence="1">
    <location>
        <begin position="63"/>
        <end position="77"/>
    </location>
</feature>
<feature type="compositionally biased region" description="Polar residues" evidence="1">
    <location>
        <begin position="48"/>
        <end position="59"/>
    </location>
</feature>
<evidence type="ECO:0000256" key="1">
    <source>
        <dbReference type="SAM" id="MobiDB-lite"/>
    </source>
</evidence>
<reference evidence="2 3" key="1">
    <citation type="journal article" date="2021" name="BMC Biol.">
        <title>Horizontally acquired antibacterial genes associated with adaptive radiation of ladybird beetles.</title>
        <authorList>
            <person name="Li H.S."/>
            <person name="Tang X.F."/>
            <person name="Huang Y.H."/>
            <person name="Xu Z.Y."/>
            <person name="Chen M.L."/>
            <person name="Du X.Y."/>
            <person name="Qiu B.Y."/>
            <person name="Chen P.T."/>
            <person name="Zhang W."/>
            <person name="Slipinski A."/>
            <person name="Escalona H.E."/>
            <person name="Waterhouse R.M."/>
            <person name="Zwick A."/>
            <person name="Pang H."/>
        </authorList>
    </citation>
    <scope>NUCLEOTIDE SEQUENCE [LARGE SCALE GENOMIC DNA]</scope>
    <source>
        <strain evidence="2">SYSU2018</strain>
    </source>
</reference>
<feature type="region of interest" description="Disordered" evidence="1">
    <location>
        <begin position="44"/>
        <end position="77"/>
    </location>
</feature>
<proteinExistence type="predicted"/>
<protein>
    <recommendedName>
        <fullName evidence="4">Reverse transcriptase domain-containing protein</fullName>
    </recommendedName>
</protein>
<evidence type="ECO:0008006" key="4">
    <source>
        <dbReference type="Google" id="ProtNLM"/>
    </source>
</evidence>
<organism evidence="2 3">
    <name type="scientific">Cryptolaemus montrouzieri</name>
    <dbReference type="NCBI Taxonomy" id="559131"/>
    <lineage>
        <taxon>Eukaryota</taxon>
        <taxon>Metazoa</taxon>
        <taxon>Ecdysozoa</taxon>
        <taxon>Arthropoda</taxon>
        <taxon>Hexapoda</taxon>
        <taxon>Insecta</taxon>
        <taxon>Pterygota</taxon>
        <taxon>Neoptera</taxon>
        <taxon>Endopterygota</taxon>
        <taxon>Coleoptera</taxon>
        <taxon>Polyphaga</taxon>
        <taxon>Cucujiformia</taxon>
        <taxon>Coccinelloidea</taxon>
        <taxon>Coccinellidae</taxon>
        <taxon>Scymninae</taxon>
        <taxon>Scymnini</taxon>
        <taxon>Cryptolaemus</taxon>
    </lineage>
</organism>
<evidence type="ECO:0000313" key="3">
    <source>
        <dbReference type="Proteomes" id="UP001516400"/>
    </source>
</evidence>
<dbReference type="AlphaFoldDB" id="A0ABD2PAP6"/>
<accession>A0ABD2PAP6</accession>